<evidence type="ECO:0000259" key="13">
    <source>
        <dbReference type="Pfam" id="PF00520"/>
    </source>
</evidence>
<keyword evidence="4 12" id="KW-0812">Transmembrane</keyword>
<evidence type="ECO:0000256" key="1">
    <source>
        <dbReference type="ARBA" id="ARBA00004141"/>
    </source>
</evidence>
<gene>
    <name evidence="14" type="ORF">COA96_04145</name>
</gene>
<keyword evidence="3" id="KW-0633">Potassium transport</keyword>
<evidence type="ECO:0000256" key="6">
    <source>
        <dbReference type="ARBA" id="ARBA00022882"/>
    </source>
</evidence>
<feature type="transmembrane region" description="Helical" evidence="12">
    <location>
        <begin position="20"/>
        <end position="44"/>
    </location>
</feature>
<keyword evidence="11" id="KW-0407">Ion channel</keyword>
<keyword evidence="8 12" id="KW-1133">Transmembrane helix</keyword>
<evidence type="ECO:0000256" key="8">
    <source>
        <dbReference type="ARBA" id="ARBA00022989"/>
    </source>
</evidence>
<dbReference type="Pfam" id="PF00520">
    <property type="entry name" value="Ion_trans"/>
    <property type="match status" value="1"/>
</dbReference>
<dbReference type="InterPro" id="IPR028325">
    <property type="entry name" value="VG_K_chnl"/>
</dbReference>
<organism evidence="14 15">
    <name type="scientific">SAR86 cluster bacterium</name>
    <dbReference type="NCBI Taxonomy" id="2030880"/>
    <lineage>
        <taxon>Bacteria</taxon>
        <taxon>Pseudomonadati</taxon>
        <taxon>Pseudomonadota</taxon>
        <taxon>Gammaproteobacteria</taxon>
        <taxon>SAR86 cluster</taxon>
    </lineage>
</organism>
<dbReference type="Proteomes" id="UP000218327">
    <property type="component" value="Unassembled WGS sequence"/>
</dbReference>
<accession>A0A2A5B6I8</accession>
<evidence type="ECO:0000256" key="7">
    <source>
        <dbReference type="ARBA" id="ARBA00022958"/>
    </source>
</evidence>
<dbReference type="PRINTS" id="PR00169">
    <property type="entry name" value="KCHANNEL"/>
</dbReference>
<dbReference type="GO" id="GO:0001508">
    <property type="term" value="P:action potential"/>
    <property type="evidence" value="ECO:0007669"/>
    <property type="project" value="TreeGrafter"/>
</dbReference>
<evidence type="ECO:0000256" key="4">
    <source>
        <dbReference type="ARBA" id="ARBA00022692"/>
    </source>
</evidence>
<comment type="subcellular location">
    <subcellularLocation>
        <location evidence="1">Membrane</location>
        <topology evidence="1">Multi-pass membrane protein</topology>
    </subcellularLocation>
</comment>
<feature type="transmembrane region" description="Helical" evidence="12">
    <location>
        <begin position="204"/>
        <end position="226"/>
    </location>
</feature>
<sequence>MQKIIYDIIFGYESRVGKIFDVTLIVLIISSVTAVLLDSVAGYHAQYGEFLYRLEWLFTILFTIEYGLRLYSTSEKRAYIFSFYGIIDLLSILPTYIAFLFPSAVYLVVIRIMRVLRIFRILKLLRYMGEANMLYLALLQARRKILVFLFSVINIIIIFGALIFIIEGPEHGFNNIPQSIYWAIVTITTVGYGDIAPQTPLGQFVAAIAMISGYAFIAVPTGIIGAELMQQVRQRTQAQGNTDSECVSCHSTGHDGDAFHCKYCGNLLNKKPSSS</sequence>
<evidence type="ECO:0000313" key="14">
    <source>
        <dbReference type="EMBL" id="PCJ27112.1"/>
    </source>
</evidence>
<keyword evidence="5" id="KW-0631">Potassium channel</keyword>
<dbReference type="InterPro" id="IPR027359">
    <property type="entry name" value="Volt_channel_dom_sf"/>
</dbReference>
<dbReference type="GO" id="GO:0005249">
    <property type="term" value="F:voltage-gated potassium channel activity"/>
    <property type="evidence" value="ECO:0007669"/>
    <property type="project" value="InterPro"/>
</dbReference>
<evidence type="ECO:0000313" key="15">
    <source>
        <dbReference type="Proteomes" id="UP000218327"/>
    </source>
</evidence>
<protein>
    <submittedName>
        <fullName evidence="14">Ion transporter</fullName>
    </submittedName>
</protein>
<dbReference type="PANTHER" id="PTHR11537">
    <property type="entry name" value="VOLTAGE-GATED POTASSIUM CHANNEL"/>
    <property type="match status" value="1"/>
</dbReference>
<evidence type="ECO:0000256" key="11">
    <source>
        <dbReference type="ARBA" id="ARBA00023303"/>
    </source>
</evidence>
<evidence type="ECO:0000256" key="3">
    <source>
        <dbReference type="ARBA" id="ARBA00022538"/>
    </source>
</evidence>
<feature type="transmembrane region" description="Helical" evidence="12">
    <location>
        <begin position="145"/>
        <end position="166"/>
    </location>
</feature>
<feature type="transmembrane region" description="Helical" evidence="12">
    <location>
        <begin position="80"/>
        <end position="99"/>
    </location>
</feature>
<evidence type="ECO:0000256" key="5">
    <source>
        <dbReference type="ARBA" id="ARBA00022826"/>
    </source>
</evidence>
<evidence type="ECO:0000256" key="2">
    <source>
        <dbReference type="ARBA" id="ARBA00022448"/>
    </source>
</evidence>
<keyword evidence="2" id="KW-0813">Transport</keyword>
<dbReference type="AlphaFoldDB" id="A0A2A5B6I8"/>
<dbReference type="Gene3D" id="1.10.287.70">
    <property type="match status" value="1"/>
</dbReference>
<keyword evidence="6" id="KW-0851">Voltage-gated channel</keyword>
<feature type="domain" description="Ion transport" evidence="13">
    <location>
        <begin position="18"/>
        <end position="234"/>
    </location>
</feature>
<keyword evidence="9" id="KW-0406">Ion transport</keyword>
<name>A0A2A5B6I8_9GAMM</name>
<evidence type="ECO:0000256" key="10">
    <source>
        <dbReference type="ARBA" id="ARBA00023136"/>
    </source>
</evidence>
<comment type="caution">
    <text evidence="14">The sequence shown here is derived from an EMBL/GenBank/DDBJ whole genome shotgun (WGS) entry which is preliminary data.</text>
</comment>
<dbReference type="GO" id="GO:0008076">
    <property type="term" value="C:voltage-gated potassium channel complex"/>
    <property type="evidence" value="ECO:0007669"/>
    <property type="project" value="InterPro"/>
</dbReference>
<proteinExistence type="predicted"/>
<keyword evidence="10 12" id="KW-0472">Membrane</keyword>
<dbReference type="Gene3D" id="1.20.120.350">
    <property type="entry name" value="Voltage-gated potassium channels. Chain C"/>
    <property type="match status" value="1"/>
</dbReference>
<dbReference type="PANTHER" id="PTHR11537:SF254">
    <property type="entry name" value="POTASSIUM VOLTAGE-GATED CHANNEL PROTEIN SHAB"/>
    <property type="match status" value="1"/>
</dbReference>
<dbReference type="InterPro" id="IPR005821">
    <property type="entry name" value="Ion_trans_dom"/>
</dbReference>
<dbReference type="SUPFAM" id="SSF81324">
    <property type="entry name" value="Voltage-gated potassium channels"/>
    <property type="match status" value="1"/>
</dbReference>
<evidence type="ECO:0000256" key="12">
    <source>
        <dbReference type="SAM" id="Phobius"/>
    </source>
</evidence>
<evidence type="ECO:0000256" key="9">
    <source>
        <dbReference type="ARBA" id="ARBA00023065"/>
    </source>
</evidence>
<reference evidence="15" key="1">
    <citation type="submission" date="2017-08" db="EMBL/GenBank/DDBJ databases">
        <title>A dynamic microbial community with high functional redundancy inhabits the cold, oxic subseafloor aquifer.</title>
        <authorList>
            <person name="Tully B.J."/>
            <person name="Wheat C.G."/>
            <person name="Glazer B.T."/>
            <person name="Huber J.A."/>
        </authorList>
    </citation>
    <scope>NUCLEOTIDE SEQUENCE [LARGE SCALE GENOMIC DNA]</scope>
</reference>
<keyword evidence="7" id="KW-0630">Potassium</keyword>
<dbReference type="EMBL" id="NVVJ01000008">
    <property type="protein sequence ID" value="PCJ27112.1"/>
    <property type="molecule type" value="Genomic_DNA"/>
</dbReference>